<gene>
    <name evidence="1" type="ORF">CAMP_LOCUS16607</name>
</gene>
<reference evidence="1" key="1">
    <citation type="submission" date="2022-11" db="EMBL/GenBank/DDBJ databases">
        <authorList>
            <person name="Kikuchi T."/>
        </authorList>
    </citation>
    <scope>NUCLEOTIDE SEQUENCE</scope>
    <source>
        <strain evidence="1">PS1010</strain>
    </source>
</reference>
<dbReference type="EMBL" id="CANHGI010000006">
    <property type="protein sequence ID" value="CAI5453970.1"/>
    <property type="molecule type" value="Genomic_DNA"/>
</dbReference>
<keyword evidence="2" id="KW-1185">Reference proteome</keyword>
<name>A0A9P1N7F8_9PELO</name>
<sequence>MIGWNDLPVEMRFEIIRHFDYIDRYTFAKCSLQCLREIIRGGDEEIENIRIECFMPKSIWALTMNNHFIEFQQLGYLCRIKYRGEILWKGIESSKNMAYEFIESILKQFQYCVRSLTLENVDFMAKDESIDTFPWLESLSLHNTSINSSFSFLSKAENITSLYINVVDLETIGKTSQINLPVEFKLLSIEKLFFKTNCAHFASNFIDRLTLSAAKKQFSKVEFYIFDQNFMDVDQKLMEIFKKSENVVTNLRLTNEQFVELANLLENLECNAEIMDPSKIIDFLLKFKTTGRENFLLEKVDKSIMEFGEILKFTPATNAFNDIVRDLYYFKTDYVTGMYRPIRKTLRF</sequence>
<proteinExistence type="predicted"/>
<protein>
    <recommendedName>
        <fullName evidence="3">F-box domain-containing protein</fullName>
    </recommendedName>
</protein>
<organism evidence="1 2">
    <name type="scientific">Caenorhabditis angaria</name>
    <dbReference type="NCBI Taxonomy" id="860376"/>
    <lineage>
        <taxon>Eukaryota</taxon>
        <taxon>Metazoa</taxon>
        <taxon>Ecdysozoa</taxon>
        <taxon>Nematoda</taxon>
        <taxon>Chromadorea</taxon>
        <taxon>Rhabditida</taxon>
        <taxon>Rhabditina</taxon>
        <taxon>Rhabditomorpha</taxon>
        <taxon>Rhabditoidea</taxon>
        <taxon>Rhabditidae</taxon>
        <taxon>Peloderinae</taxon>
        <taxon>Caenorhabditis</taxon>
    </lineage>
</organism>
<evidence type="ECO:0008006" key="3">
    <source>
        <dbReference type="Google" id="ProtNLM"/>
    </source>
</evidence>
<accession>A0A9P1N7F8</accession>
<evidence type="ECO:0000313" key="1">
    <source>
        <dbReference type="EMBL" id="CAI5453970.1"/>
    </source>
</evidence>
<dbReference type="AlphaFoldDB" id="A0A9P1N7F8"/>
<dbReference type="Proteomes" id="UP001152747">
    <property type="component" value="Unassembled WGS sequence"/>
</dbReference>
<evidence type="ECO:0000313" key="2">
    <source>
        <dbReference type="Proteomes" id="UP001152747"/>
    </source>
</evidence>
<comment type="caution">
    <text evidence="1">The sequence shown here is derived from an EMBL/GenBank/DDBJ whole genome shotgun (WGS) entry which is preliminary data.</text>
</comment>